<protein>
    <submittedName>
        <fullName evidence="2">Uncharacterized protein</fullName>
    </submittedName>
</protein>
<comment type="caution">
    <text evidence="2">The sequence shown here is derived from an EMBL/GenBank/DDBJ whole genome shotgun (WGS) entry which is preliminary data.</text>
</comment>
<dbReference type="AlphaFoldDB" id="A0A8I0A368"/>
<evidence type="ECO:0000313" key="2">
    <source>
        <dbReference type="EMBL" id="MBC5639088.1"/>
    </source>
</evidence>
<dbReference type="RefSeq" id="WP_186834481.1">
    <property type="nucleotide sequence ID" value="NZ_JACOOQ010000001.1"/>
</dbReference>
<dbReference type="EMBL" id="JACOOQ010000001">
    <property type="protein sequence ID" value="MBC5639088.1"/>
    <property type="molecule type" value="Genomic_DNA"/>
</dbReference>
<proteinExistence type="predicted"/>
<evidence type="ECO:0000313" key="3">
    <source>
        <dbReference type="Proteomes" id="UP000662088"/>
    </source>
</evidence>
<reference evidence="2" key="1">
    <citation type="submission" date="2020-08" db="EMBL/GenBank/DDBJ databases">
        <title>Genome public.</title>
        <authorList>
            <person name="Liu C."/>
            <person name="Sun Q."/>
        </authorList>
    </citation>
    <scope>NUCLEOTIDE SEQUENCE</scope>
    <source>
        <strain evidence="2">NSJ-42</strain>
    </source>
</reference>
<organism evidence="2 3">
    <name type="scientific">Clostridium lentum</name>
    <dbReference type="NCBI Taxonomy" id="2763037"/>
    <lineage>
        <taxon>Bacteria</taxon>
        <taxon>Bacillati</taxon>
        <taxon>Bacillota</taxon>
        <taxon>Clostridia</taxon>
        <taxon>Eubacteriales</taxon>
        <taxon>Clostridiaceae</taxon>
        <taxon>Clostridium</taxon>
    </lineage>
</organism>
<dbReference type="Proteomes" id="UP000662088">
    <property type="component" value="Unassembled WGS sequence"/>
</dbReference>
<keyword evidence="1" id="KW-0175">Coiled coil</keyword>
<evidence type="ECO:0000256" key="1">
    <source>
        <dbReference type="SAM" id="Coils"/>
    </source>
</evidence>
<gene>
    <name evidence="2" type="ORF">H8R92_01310</name>
</gene>
<keyword evidence="3" id="KW-1185">Reference proteome</keyword>
<name>A0A8I0A368_9CLOT</name>
<feature type="coiled-coil region" evidence="1">
    <location>
        <begin position="32"/>
        <end position="59"/>
    </location>
</feature>
<sequence length="274" mass="31128">MKKIKISYLLLGTNIILNLFLINKTMELSNYINSNSSLISEIKNELNSLENKIDSLPSEISKKASFVSSLDISLLSSVFTDDTYTLSFNVYFKELQNGEIPYIIYADEENPSNWTKISLNENSTLCYSADLSFNYSKNYQYRIITEGTNSRANEIEHIISTDYYPLKSEVFDQKIDSSDDSASIGINIFNTYELSDFQPVRVWVEIDGYDKEFLADIALNKNSTSSNESHYTVSISPKDIPSDFRGSLPLTLYVTCKNGSTLSFKNICRTVVIY</sequence>
<accession>A0A8I0A368</accession>